<keyword evidence="6 8" id="KW-0472">Membrane</keyword>
<reference evidence="9 10" key="1">
    <citation type="journal article" date="2012" name="Fungal Genet. Biol.">
        <title>The genome of the xerotolerant mold Wallemia sebi reveals adaptations to osmotic stress and suggests cryptic sexual reproduction.</title>
        <authorList>
            <person name="Padamsee M."/>
            <person name="Kumar T.K.A."/>
            <person name="Riley R."/>
            <person name="Binder M."/>
            <person name="Boyd A."/>
            <person name="Calvo A.M."/>
            <person name="Furukawa K."/>
            <person name="Hesse C."/>
            <person name="Hohmann S."/>
            <person name="James T.Y."/>
            <person name="LaButti K."/>
            <person name="Lapidus A."/>
            <person name="Lindquist E."/>
            <person name="Lucas S."/>
            <person name="Miller K."/>
            <person name="Shantappa S."/>
            <person name="Grigoriev I.V."/>
            <person name="Hibbett D.S."/>
            <person name="McLaughlin D.J."/>
            <person name="Spatafora J.W."/>
            <person name="Aime M.C."/>
        </authorList>
    </citation>
    <scope>NUCLEOTIDE SEQUENCE [LARGE SCALE GENOMIC DNA]</scope>
    <source>
        <strain evidence="10">ATCC MYA-4683 / CBS 633.66</strain>
    </source>
</reference>
<evidence type="ECO:0000256" key="3">
    <source>
        <dbReference type="ARBA" id="ARBA00022692"/>
    </source>
</evidence>
<evidence type="ECO:0000256" key="5">
    <source>
        <dbReference type="ARBA" id="ARBA00022989"/>
    </source>
</evidence>
<feature type="compositionally biased region" description="Basic residues" evidence="7">
    <location>
        <begin position="161"/>
        <end position="177"/>
    </location>
</feature>
<dbReference type="PANTHER" id="PTHR13505">
    <property type="entry name" value="TRANSMEMBRANE PROTEIN 208"/>
    <property type="match status" value="1"/>
</dbReference>
<dbReference type="Proteomes" id="UP000005242">
    <property type="component" value="Unassembled WGS sequence"/>
</dbReference>
<proteinExistence type="inferred from homology"/>
<dbReference type="EMBL" id="JH668254">
    <property type="protein sequence ID" value="EIM19228.1"/>
    <property type="molecule type" value="Genomic_DNA"/>
</dbReference>
<dbReference type="FunCoup" id="I4Y5I6">
    <property type="interactions" value="3"/>
</dbReference>
<protein>
    <submittedName>
        <fullName evidence="9">DUF788-domain-containing protein</fullName>
    </submittedName>
</protein>
<sequence>MANASQKKTTAGNQKSIRILQFGNLGFILLHAISNYLLGRKYFSITALILTIPGAICSFLLNKWGKPVFSDNGQILSSGEDLSAEGGLIEHIWDVVYINWICLAMTGFFGPILWWMFIIVPAFALFKAVSFALPWIMPAAGKMRDAMSSQTTEEPVESKRQQKLRQRQQKGQPTKRR</sequence>
<keyword evidence="3 8" id="KW-0812">Transmembrane</keyword>
<dbReference type="eggNOG" id="KOG3269">
    <property type="taxonomic scope" value="Eukaryota"/>
</dbReference>
<name>I4Y5I6_WALMC</name>
<dbReference type="OMA" id="GRPKYDA"/>
<evidence type="ECO:0000256" key="4">
    <source>
        <dbReference type="ARBA" id="ARBA00022824"/>
    </source>
</evidence>
<comment type="subcellular location">
    <subcellularLocation>
        <location evidence="1">Endoplasmic reticulum membrane</location>
        <topology evidence="1">Multi-pass membrane protein</topology>
    </subcellularLocation>
</comment>
<evidence type="ECO:0000313" key="9">
    <source>
        <dbReference type="EMBL" id="EIM19228.1"/>
    </source>
</evidence>
<keyword evidence="5 8" id="KW-1133">Transmembrane helix</keyword>
<dbReference type="KEGG" id="wse:WALSEDRAFT_61574"/>
<evidence type="ECO:0000313" key="10">
    <source>
        <dbReference type="Proteomes" id="UP000005242"/>
    </source>
</evidence>
<dbReference type="GeneID" id="18474613"/>
<evidence type="ECO:0000256" key="7">
    <source>
        <dbReference type="SAM" id="MobiDB-lite"/>
    </source>
</evidence>
<evidence type="ECO:0000256" key="6">
    <source>
        <dbReference type="ARBA" id="ARBA00023136"/>
    </source>
</evidence>
<evidence type="ECO:0000256" key="1">
    <source>
        <dbReference type="ARBA" id="ARBA00004477"/>
    </source>
</evidence>
<feature type="region of interest" description="Disordered" evidence="7">
    <location>
        <begin position="146"/>
        <end position="177"/>
    </location>
</feature>
<dbReference type="GO" id="GO:0005773">
    <property type="term" value="C:vacuole"/>
    <property type="evidence" value="ECO:0007669"/>
    <property type="project" value="GOC"/>
</dbReference>
<comment type="similarity">
    <text evidence="2">Belongs to the TMEM208 family.</text>
</comment>
<dbReference type="HOGENOM" id="CLU_094308_2_1_1"/>
<organism evidence="9 10">
    <name type="scientific">Wallemia mellicola (strain ATCC MYA-4683 / CBS 633.66)</name>
    <name type="common">Wallemia sebi (CBS 633.66)</name>
    <dbReference type="NCBI Taxonomy" id="671144"/>
    <lineage>
        <taxon>Eukaryota</taxon>
        <taxon>Fungi</taxon>
        <taxon>Dikarya</taxon>
        <taxon>Basidiomycota</taxon>
        <taxon>Wallemiomycotina</taxon>
        <taxon>Wallemiomycetes</taxon>
        <taxon>Wallemiales</taxon>
        <taxon>Wallemiaceae</taxon>
        <taxon>Wallemia</taxon>
    </lineage>
</organism>
<gene>
    <name evidence="9" type="ORF">WALSEDRAFT_61574</name>
</gene>
<accession>I4Y5I6</accession>
<dbReference type="STRING" id="671144.I4Y5I6"/>
<evidence type="ECO:0000256" key="2">
    <source>
        <dbReference type="ARBA" id="ARBA00009950"/>
    </source>
</evidence>
<feature type="transmembrane region" description="Helical" evidence="8">
    <location>
        <begin position="112"/>
        <end position="137"/>
    </location>
</feature>
<dbReference type="InParanoid" id="I4Y5I6"/>
<keyword evidence="10" id="KW-1185">Reference proteome</keyword>
<dbReference type="Pfam" id="PF05620">
    <property type="entry name" value="TMEM208_SND2"/>
    <property type="match status" value="1"/>
</dbReference>
<evidence type="ECO:0000256" key="8">
    <source>
        <dbReference type="SAM" id="Phobius"/>
    </source>
</evidence>
<dbReference type="GO" id="GO:0006624">
    <property type="term" value="P:vacuolar protein processing"/>
    <property type="evidence" value="ECO:0007669"/>
    <property type="project" value="TreeGrafter"/>
</dbReference>
<dbReference type="RefSeq" id="XP_006960725.1">
    <property type="nucleotide sequence ID" value="XM_006960663.1"/>
</dbReference>
<keyword evidence="4" id="KW-0256">Endoplasmic reticulum</keyword>
<dbReference type="InterPro" id="IPR008506">
    <property type="entry name" value="SND2/TMEM208"/>
</dbReference>
<feature type="transmembrane region" description="Helical" evidence="8">
    <location>
        <begin position="42"/>
        <end position="61"/>
    </location>
</feature>
<dbReference type="AlphaFoldDB" id="I4Y5I6"/>
<dbReference type="GO" id="GO:0005789">
    <property type="term" value="C:endoplasmic reticulum membrane"/>
    <property type="evidence" value="ECO:0007669"/>
    <property type="project" value="UniProtKB-SubCell"/>
</dbReference>
<dbReference type="PANTHER" id="PTHR13505:SF7">
    <property type="entry name" value="TRANSMEMBRANE PROTEIN 208"/>
    <property type="match status" value="1"/>
</dbReference>